<dbReference type="Pfam" id="PF04681">
    <property type="entry name" value="Bys1"/>
    <property type="match status" value="1"/>
</dbReference>
<name>A0A168HGY1_CORDF</name>
<keyword evidence="3" id="KW-1185">Reference proteome</keyword>
<proteinExistence type="predicted"/>
<dbReference type="OrthoDB" id="3682664at2759"/>
<dbReference type="AlphaFoldDB" id="A0A168HGY1"/>
<protein>
    <submittedName>
        <fullName evidence="2">BYS1 domain-containing protein</fullName>
    </submittedName>
</protein>
<feature type="chain" id="PRO_5007897575" evidence="1">
    <location>
        <begin position="21"/>
        <end position="155"/>
    </location>
</feature>
<dbReference type="STRING" id="1081108.A0A168HGY1"/>
<accession>A0A168HGY1</accession>
<evidence type="ECO:0000313" key="2">
    <source>
        <dbReference type="EMBL" id="OAA77756.1"/>
    </source>
</evidence>
<dbReference type="PANTHER" id="PTHR36195:SF4">
    <property type="entry name" value="DOMAIN PROTEIN, PUTATIVE (AFU_ORTHOLOGUE AFUA_5G01990)-RELATED"/>
    <property type="match status" value="1"/>
</dbReference>
<feature type="signal peptide" evidence="1">
    <location>
        <begin position="1"/>
        <end position="20"/>
    </location>
</feature>
<dbReference type="PANTHER" id="PTHR36195">
    <property type="entry name" value="DOMAIN PROTEIN, PUTATIVE (AFU_ORTHOLOGUE AFUA_5G01990)-RELATED-RELATED"/>
    <property type="match status" value="1"/>
</dbReference>
<gene>
    <name evidence="2" type="ORF">LEL_04579</name>
</gene>
<organism evidence="2 3">
    <name type="scientific">Akanthomyces lecanii RCEF 1005</name>
    <dbReference type="NCBI Taxonomy" id="1081108"/>
    <lineage>
        <taxon>Eukaryota</taxon>
        <taxon>Fungi</taxon>
        <taxon>Dikarya</taxon>
        <taxon>Ascomycota</taxon>
        <taxon>Pezizomycotina</taxon>
        <taxon>Sordariomycetes</taxon>
        <taxon>Hypocreomycetidae</taxon>
        <taxon>Hypocreales</taxon>
        <taxon>Cordycipitaceae</taxon>
        <taxon>Akanthomyces</taxon>
        <taxon>Cordyceps confragosa</taxon>
    </lineage>
</organism>
<dbReference type="EMBL" id="AZHF01000003">
    <property type="protein sequence ID" value="OAA77756.1"/>
    <property type="molecule type" value="Genomic_DNA"/>
</dbReference>
<keyword evidence="1" id="KW-0732">Signal</keyword>
<comment type="caution">
    <text evidence="2">The sequence shown here is derived from an EMBL/GenBank/DDBJ whole genome shotgun (WGS) entry which is preliminary data.</text>
</comment>
<sequence>MFKQLSILAVAAVGFATTAAAEGYAKVYNQCDFEVTLWSVGKDVSNGHTLAKGQSYAEPFAVDPKTGGRTLKITRDRDGLYTGKPQTNYAYSLTQPNVWYDLSDVFGDAFSGHKLHLASDDSTCPTIQWDNGVPPGGAHTHVCRSDASVVLTLCA</sequence>
<evidence type="ECO:0000313" key="3">
    <source>
        <dbReference type="Proteomes" id="UP000076881"/>
    </source>
</evidence>
<dbReference type="InterPro" id="IPR006771">
    <property type="entry name" value="CetA-like"/>
</dbReference>
<dbReference type="Proteomes" id="UP000076881">
    <property type="component" value="Unassembled WGS sequence"/>
</dbReference>
<evidence type="ECO:0000256" key="1">
    <source>
        <dbReference type="SAM" id="SignalP"/>
    </source>
</evidence>
<reference evidence="2 3" key="1">
    <citation type="journal article" date="2016" name="Genome Biol. Evol.">
        <title>Divergent and convergent evolution of fungal pathogenicity.</title>
        <authorList>
            <person name="Shang Y."/>
            <person name="Xiao G."/>
            <person name="Zheng P."/>
            <person name="Cen K."/>
            <person name="Zhan S."/>
            <person name="Wang C."/>
        </authorList>
    </citation>
    <scope>NUCLEOTIDE SEQUENCE [LARGE SCALE GENOMIC DNA]</scope>
    <source>
        <strain evidence="2 3">RCEF 1005</strain>
    </source>
</reference>